<feature type="region of interest" description="Disordered" evidence="1">
    <location>
        <begin position="77"/>
        <end position="114"/>
    </location>
</feature>
<accession>A0AAU6W2B4</accession>
<gene>
    <name evidence="2" type="ORF">Orisa02_00035</name>
</gene>
<evidence type="ECO:0000313" key="2">
    <source>
        <dbReference type="EMBL" id="XAI70836.1"/>
    </source>
</evidence>
<feature type="compositionally biased region" description="Basic and acidic residues" evidence="1">
    <location>
        <begin position="77"/>
        <end position="93"/>
    </location>
</feature>
<proteinExistence type="predicted"/>
<name>A0AAU6W2B4_9VIRU</name>
<protein>
    <submittedName>
        <fullName evidence="2">Uncharacterized protein</fullName>
    </submittedName>
</protein>
<sequence length="124" mass="12980">MSSLAVKGLAIFLAALLVFGLGGIYGGKRATGQLQPVIEKLTLDLAAEKSVNSNLIALSNEQGVAIGRLQKAQDDRQKIASDAVDKARDESKADYSAANRIQQERTGGDPAEAASKIIDAELGL</sequence>
<evidence type="ECO:0000256" key="1">
    <source>
        <dbReference type="SAM" id="MobiDB-lite"/>
    </source>
</evidence>
<reference evidence="2" key="1">
    <citation type="journal article" date="2024" name="J. Gen. Virol.">
        <title>Novel phages of Pseudomonas syringae unveil numerous potential auxiliary metabolic genes.</title>
        <authorList>
            <person name="Feltin C."/>
            <person name="Garneau J.R."/>
            <person name="Morris C.E."/>
            <person name="Berard A."/>
            <person name="Torres-Barcelo C."/>
        </authorList>
    </citation>
    <scope>NUCLEOTIDE SEQUENCE</scope>
</reference>
<dbReference type="EMBL" id="PP179328">
    <property type="protein sequence ID" value="XAI70836.1"/>
    <property type="molecule type" value="Genomic_DNA"/>
</dbReference>
<organism evidence="2">
    <name type="scientific">Pseudomonas phage Orisa02</name>
    <dbReference type="NCBI Taxonomy" id="3138543"/>
    <lineage>
        <taxon>Viruses</taxon>
    </lineage>
</organism>